<proteinExistence type="predicted"/>
<dbReference type="AlphaFoldDB" id="A0A9P9DR89"/>
<reference evidence="2" key="1">
    <citation type="journal article" date="2021" name="Nat. Commun.">
        <title>Genetic determinants of endophytism in the Arabidopsis root mycobiome.</title>
        <authorList>
            <person name="Mesny F."/>
            <person name="Miyauchi S."/>
            <person name="Thiergart T."/>
            <person name="Pickel B."/>
            <person name="Atanasova L."/>
            <person name="Karlsson M."/>
            <person name="Huettel B."/>
            <person name="Barry K.W."/>
            <person name="Haridas S."/>
            <person name="Chen C."/>
            <person name="Bauer D."/>
            <person name="Andreopoulos W."/>
            <person name="Pangilinan J."/>
            <person name="LaButti K."/>
            <person name="Riley R."/>
            <person name="Lipzen A."/>
            <person name="Clum A."/>
            <person name="Drula E."/>
            <person name="Henrissat B."/>
            <person name="Kohler A."/>
            <person name="Grigoriev I.V."/>
            <person name="Martin F.M."/>
            <person name="Hacquard S."/>
        </authorList>
    </citation>
    <scope>NUCLEOTIDE SEQUENCE</scope>
    <source>
        <strain evidence="2">MPI-CAGE-AT-0147</strain>
    </source>
</reference>
<dbReference type="OrthoDB" id="1720422at2759"/>
<feature type="region of interest" description="Disordered" evidence="1">
    <location>
        <begin position="1"/>
        <end position="22"/>
    </location>
</feature>
<feature type="compositionally biased region" description="Acidic residues" evidence="1">
    <location>
        <begin position="10"/>
        <end position="21"/>
    </location>
</feature>
<evidence type="ECO:0000313" key="2">
    <source>
        <dbReference type="EMBL" id="KAH7123116.1"/>
    </source>
</evidence>
<sequence length="217" mass="24463">MYGEYYGSDNESDNSDDDDPDEKNRTCFSAYIWSSTRVPKRLFDCSDIVLSLKILYIRPPKTDDRKFTTLGIDEEARLSTSPKTQIIAPQIPPKPLGPIALAALEQKRSQVIMQRKLSVRLLDPFDAVAKWAFGPGGPTSLKAIAYGDFVHQARAGHECFILCRGPEEGSGHRFLTMDSAEWKGILRRYDNFLAACPSQLLFEWDDLYVPSFSGPYN</sequence>
<evidence type="ECO:0000256" key="1">
    <source>
        <dbReference type="SAM" id="MobiDB-lite"/>
    </source>
</evidence>
<keyword evidence="3" id="KW-1185">Reference proteome</keyword>
<dbReference type="EMBL" id="JAGMUV010000023">
    <property type="protein sequence ID" value="KAH7123116.1"/>
    <property type="molecule type" value="Genomic_DNA"/>
</dbReference>
<protein>
    <submittedName>
        <fullName evidence="2">Uncharacterized protein</fullName>
    </submittedName>
</protein>
<accession>A0A9P9DR89</accession>
<organism evidence="2 3">
    <name type="scientific">Dactylonectria macrodidyma</name>
    <dbReference type="NCBI Taxonomy" id="307937"/>
    <lineage>
        <taxon>Eukaryota</taxon>
        <taxon>Fungi</taxon>
        <taxon>Dikarya</taxon>
        <taxon>Ascomycota</taxon>
        <taxon>Pezizomycotina</taxon>
        <taxon>Sordariomycetes</taxon>
        <taxon>Hypocreomycetidae</taxon>
        <taxon>Hypocreales</taxon>
        <taxon>Nectriaceae</taxon>
        <taxon>Dactylonectria</taxon>
    </lineage>
</organism>
<evidence type="ECO:0000313" key="3">
    <source>
        <dbReference type="Proteomes" id="UP000738349"/>
    </source>
</evidence>
<gene>
    <name evidence="2" type="ORF">EDB81DRAFT_766068</name>
</gene>
<name>A0A9P9DR89_9HYPO</name>
<dbReference type="Proteomes" id="UP000738349">
    <property type="component" value="Unassembled WGS sequence"/>
</dbReference>
<comment type="caution">
    <text evidence="2">The sequence shown here is derived from an EMBL/GenBank/DDBJ whole genome shotgun (WGS) entry which is preliminary data.</text>
</comment>